<protein>
    <submittedName>
        <fullName evidence="2">Uncharacterized protein</fullName>
    </submittedName>
</protein>
<organism evidence="2 3">
    <name type="scientific">Pedobacter cryoconitis</name>
    <dbReference type="NCBI Taxonomy" id="188932"/>
    <lineage>
        <taxon>Bacteria</taxon>
        <taxon>Pseudomonadati</taxon>
        <taxon>Bacteroidota</taxon>
        <taxon>Sphingobacteriia</taxon>
        <taxon>Sphingobacteriales</taxon>
        <taxon>Sphingobacteriaceae</taxon>
        <taxon>Pedobacter</taxon>
    </lineage>
</organism>
<dbReference type="AlphaFoldDB" id="A0A327S0G8"/>
<dbReference type="Proteomes" id="UP000249754">
    <property type="component" value="Unassembled WGS sequence"/>
</dbReference>
<evidence type="ECO:0000313" key="3">
    <source>
        <dbReference type="Proteomes" id="UP000249754"/>
    </source>
</evidence>
<dbReference type="OrthoDB" id="964463at2"/>
<keyword evidence="1" id="KW-0812">Transmembrane</keyword>
<dbReference type="RefSeq" id="WP_111636554.1">
    <property type="nucleotide sequence ID" value="NZ_QLLR01000067.1"/>
</dbReference>
<evidence type="ECO:0000256" key="1">
    <source>
        <dbReference type="SAM" id="Phobius"/>
    </source>
</evidence>
<comment type="caution">
    <text evidence="2">The sequence shown here is derived from an EMBL/GenBank/DDBJ whole genome shotgun (WGS) entry which is preliminary data.</text>
</comment>
<sequence>MNANKNQFLKDAVPVLVVFALFMTFTIWRSGVITFDSSESHTQHISTAEAIENYKTVNEGIAEQVMCPWCGGAQRVGYAGKSEEQCRRTGMGKGNLCTTCGGTGKITVRHK</sequence>
<reference evidence="2 3" key="1">
    <citation type="submission" date="2018-06" db="EMBL/GenBank/DDBJ databases">
        <title>Genomic Encyclopedia of Archaeal and Bacterial Type Strains, Phase II (KMG-II): from individual species to whole genera.</title>
        <authorList>
            <person name="Goeker M."/>
        </authorList>
    </citation>
    <scope>NUCLEOTIDE SEQUENCE [LARGE SCALE GENOMIC DNA]</scope>
    <source>
        <strain evidence="2 3">DSM 14825</strain>
    </source>
</reference>
<proteinExistence type="predicted"/>
<name>A0A327S0G8_9SPHI</name>
<keyword evidence="1" id="KW-0472">Membrane</keyword>
<feature type="transmembrane region" description="Helical" evidence="1">
    <location>
        <begin position="12"/>
        <end position="31"/>
    </location>
</feature>
<keyword evidence="1" id="KW-1133">Transmembrane helix</keyword>
<accession>A0A327S0G8</accession>
<gene>
    <name evidence="2" type="ORF">LY11_05301</name>
</gene>
<evidence type="ECO:0000313" key="2">
    <source>
        <dbReference type="EMBL" id="RAJ19247.1"/>
    </source>
</evidence>
<dbReference type="EMBL" id="QLLR01000067">
    <property type="protein sequence ID" value="RAJ19247.1"/>
    <property type="molecule type" value="Genomic_DNA"/>
</dbReference>